<feature type="domain" description="Amine oxidase" evidence="5">
    <location>
        <begin position="14"/>
        <end position="434"/>
    </location>
</feature>
<dbReference type="InterPro" id="IPR002937">
    <property type="entry name" value="Amino_oxidase"/>
</dbReference>
<dbReference type="InterPro" id="IPR036188">
    <property type="entry name" value="FAD/NAD-bd_sf"/>
</dbReference>
<sequence>MHYDYDVIVIGAGFAGATAARECSTRGLRTVLLEARDRVGGRTWTSRLTDGELIEIGGTYVHWLQPHTWSEISRYGLDTEIVAGAEPPEWALVPAGSGLKWYGFEEHERREKALLERFFEPSRGAVPRPFDPQFAGEMVADLDQLSVRDRLDQMDLSPDDDAYLAGLLSLESGDDVSKSSFLTLMRWWALSGHNYEANQEAVFGYKLARGTVSLINAMIADGGAELRLNDPVTAVTSDQDGVRVDTASHDTFSAPTAVIATPSGIWPRIEFSPALSADRASAAREGMQVPRGSRIVAVIRGESRRFYVQPHAGHPIGMMWSAHQRSSDEQVIGLFGSPTLNDAHDLEEVTAAIQDILPHVEVAEIAAGTYMDYDDFAGGGWPFPKLGQLARFAPHKNFARPEGRLVFATSDIASGWCGFIDGAIESGLRAGRQVREMRHVGSQQITVLGGASSSPAATSIG</sequence>
<evidence type="ECO:0000256" key="2">
    <source>
        <dbReference type="ARBA" id="ARBA00005995"/>
    </source>
</evidence>
<reference evidence="7" key="1">
    <citation type="submission" date="2016-10" db="EMBL/GenBank/DDBJ databases">
        <authorList>
            <person name="Varghese N."/>
        </authorList>
    </citation>
    <scope>NUCLEOTIDE SEQUENCE [LARGE SCALE GENOMIC DNA]</scope>
    <source>
        <strain evidence="7">DSM 44719</strain>
    </source>
</reference>
<dbReference type="Gene3D" id="3.90.660.10">
    <property type="match status" value="1"/>
</dbReference>
<dbReference type="Pfam" id="PF01593">
    <property type="entry name" value="Amino_oxidase"/>
    <property type="match status" value="1"/>
</dbReference>
<comment type="similarity">
    <text evidence="2">Belongs to the flavin monoamine oxidase family.</text>
</comment>
<dbReference type="Proteomes" id="UP000183407">
    <property type="component" value="Unassembled WGS sequence"/>
</dbReference>
<organism evidence="6 7">
    <name type="scientific">Rhodococcus jostii</name>
    <dbReference type="NCBI Taxonomy" id="132919"/>
    <lineage>
        <taxon>Bacteria</taxon>
        <taxon>Bacillati</taxon>
        <taxon>Actinomycetota</taxon>
        <taxon>Actinomycetes</taxon>
        <taxon>Mycobacteriales</taxon>
        <taxon>Nocardiaceae</taxon>
        <taxon>Rhodococcus</taxon>
    </lineage>
</organism>
<feature type="binding site" evidence="4">
    <location>
        <position position="232"/>
    </location>
    <ligand>
        <name>FAD</name>
        <dbReference type="ChEBI" id="CHEBI:57692"/>
    </ligand>
</feature>
<dbReference type="PANTHER" id="PTHR43563:SF1">
    <property type="entry name" value="AMINE OXIDASE [FLAVIN-CONTAINING] B"/>
    <property type="match status" value="1"/>
</dbReference>
<dbReference type="PRINTS" id="PR00757">
    <property type="entry name" value="AMINEOXDASEF"/>
</dbReference>
<proteinExistence type="inferred from homology"/>
<dbReference type="SUPFAM" id="SSF51905">
    <property type="entry name" value="FAD/NAD(P)-binding domain"/>
    <property type="match status" value="1"/>
</dbReference>
<dbReference type="GO" id="GO:0016491">
    <property type="term" value="F:oxidoreductase activity"/>
    <property type="evidence" value="ECO:0007669"/>
    <property type="project" value="UniProtKB-KW"/>
</dbReference>
<name>A0A1H4JIS5_RHOJO</name>
<keyword evidence="3" id="KW-0560">Oxidoreductase</keyword>
<evidence type="ECO:0000256" key="3">
    <source>
        <dbReference type="ARBA" id="ARBA00023002"/>
    </source>
</evidence>
<dbReference type="EMBL" id="FNTL01000003">
    <property type="protein sequence ID" value="SEB46173.1"/>
    <property type="molecule type" value="Genomic_DNA"/>
</dbReference>
<dbReference type="OrthoDB" id="337830at2"/>
<dbReference type="InterPro" id="IPR050703">
    <property type="entry name" value="Flavin_MAO"/>
</dbReference>
<dbReference type="RefSeq" id="WP_073364908.1">
    <property type="nucleotide sequence ID" value="NZ_FNTL01000003.1"/>
</dbReference>
<comment type="cofactor">
    <cofactor evidence="1">
        <name>FAD</name>
        <dbReference type="ChEBI" id="CHEBI:57692"/>
    </cofactor>
</comment>
<accession>A0A1H4JIS5</accession>
<evidence type="ECO:0000313" key="6">
    <source>
        <dbReference type="EMBL" id="SEB46173.1"/>
    </source>
</evidence>
<feature type="binding site" evidence="4">
    <location>
        <begin position="34"/>
        <end position="35"/>
    </location>
    <ligand>
        <name>FAD</name>
        <dbReference type="ChEBI" id="CHEBI:57692"/>
    </ligand>
</feature>
<dbReference type="Gene3D" id="3.50.50.60">
    <property type="entry name" value="FAD/NAD(P)-binding domain"/>
    <property type="match status" value="1"/>
</dbReference>
<evidence type="ECO:0000313" key="7">
    <source>
        <dbReference type="Proteomes" id="UP000183407"/>
    </source>
</evidence>
<evidence type="ECO:0000256" key="4">
    <source>
        <dbReference type="PIRSR" id="PIRSR601613-1"/>
    </source>
</evidence>
<protein>
    <submittedName>
        <fullName evidence="6">Monoamine oxidase</fullName>
    </submittedName>
</protein>
<dbReference type="AlphaFoldDB" id="A0A1H4JIS5"/>
<dbReference type="InterPro" id="IPR001613">
    <property type="entry name" value="Flavin_amine_oxidase"/>
</dbReference>
<evidence type="ECO:0000259" key="5">
    <source>
        <dbReference type="Pfam" id="PF01593"/>
    </source>
</evidence>
<dbReference type="PANTHER" id="PTHR43563">
    <property type="entry name" value="AMINE OXIDASE"/>
    <property type="match status" value="1"/>
</dbReference>
<dbReference type="Gene3D" id="1.10.405.10">
    <property type="entry name" value="Guanine Nucleotide Dissociation Inhibitor, domain 1"/>
    <property type="match status" value="1"/>
</dbReference>
<gene>
    <name evidence="6" type="ORF">SAMN04490220_0929</name>
</gene>
<evidence type="ECO:0000256" key="1">
    <source>
        <dbReference type="ARBA" id="ARBA00001974"/>
    </source>
</evidence>